<dbReference type="AlphaFoldDB" id="A0A6C0B2T5"/>
<keyword evidence="1" id="KW-0472">Membrane</keyword>
<organism evidence="2">
    <name type="scientific">viral metagenome</name>
    <dbReference type="NCBI Taxonomy" id="1070528"/>
    <lineage>
        <taxon>unclassified sequences</taxon>
        <taxon>metagenomes</taxon>
        <taxon>organismal metagenomes</taxon>
    </lineage>
</organism>
<accession>A0A6C0B2T5</accession>
<name>A0A6C0B2T5_9ZZZZ</name>
<keyword evidence="1" id="KW-1133">Transmembrane helix</keyword>
<dbReference type="EMBL" id="MN739048">
    <property type="protein sequence ID" value="QHS85839.1"/>
    <property type="molecule type" value="Genomic_DNA"/>
</dbReference>
<keyword evidence="1" id="KW-0812">Transmembrane</keyword>
<sequence>MIDPNIIIIILLGLLCFYFIIHPQSSERRKWAIGGLIFMMVLLGVRVNYLQNPY</sequence>
<evidence type="ECO:0000313" key="2">
    <source>
        <dbReference type="EMBL" id="QHS85839.1"/>
    </source>
</evidence>
<evidence type="ECO:0000256" key="1">
    <source>
        <dbReference type="SAM" id="Phobius"/>
    </source>
</evidence>
<reference evidence="2" key="1">
    <citation type="journal article" date="2020" name="Nature">
        <title>Giant virus diversity and host interactions through global metagenomics.</title>
        <authorList>
            <person name="Schulz F."/>
            <person name="Roux S."/>
            <person name="Paez-Espino D."/>
            <person name="Jungbluth S."/>
            <person name="Walsh D.A."/>
            <person name="Denef V.J."/>
            <person name="McMahon K.D."/>
            <person name="Konstantinidis K.T."/>
            <person name="Eloe-Fadrosh E.A."/>
            <person name="Kyrpides N.C."/>
            <person name="Woyke T."/>
        </authorList>
    </citation>
    <scope>NUCLEOTIDE SEQUENCE</scope>
    <source>
        <strain evidence="2">GVMAG-M-3300009185-36</strain>
    </source>
</reference>
<proteinExistence type="predicted"/>
<feature type="transmembrane region" description="Helical" evidence="1">
    <location>
        <begin position="6"/>
        <end position="24"/>
    </location>
</feature>
<protein>
    <submittedName>
        <fullName evidence="2">Uncharacterized protein</fullName>
    </submittedName>
</protein>
<feature type="transmembrane region" description="Helical" evidence="1">
    <location>
        <begin position="31"/>
        <end position="49"/>
    </location>
</feature>